<reference evidence="3 4" key="2">
    <citation type="submission" date="2018-11" db="EMBL/GenBank/DDBJ databases">
        <authorList>
            <consortium name="Pathogen Informatics"/>
        </authorList>
    </citation>
    <scope>NUCLEOTIDE SEQUENCE [LARGE SCALE GENOMIC DNA]</scope>
    <source>
        <strain evidence="3 4">MHpl1</strain>
    </source>
</reference>
<keyword evidence="2" id="KW-0812">Transmembrane</keyword>
<evidence type="ECO:0000313" key="4">
    <source>
        <dbReference type="Proteomes" id="UP000268014"/>
    </source>
</evidence>
<sequence>AFLHRIWYHCLNLHLGSYFNYIVIVAATFTHSWCPCVMALYLPSVVIEQCFASIFIVDYEKIPRNWISGIIISLEFLLNCKLL</sequence>
<dbReference type="InterPro" id="IPR004151">
    <property type="entry name" value="7TM_GPCR_serpentine_rcpt_Sre"/>
</dbReference>
<accession>A0A0N4XBJ0</accession>
<evidence type="ECO:0000256" key="1">
    <source>
        <dbReference type="ARBA" id="ARBA00006803"/>
    </source>
</evidence>
<dbReference type="OrthoDB" id="5859687at2759"/>
<keyword evidence="4" id="KW-1185">Reference proteome</keyword>
<keyword evidence="2" id="KW-1133">Transmembrane helix</keyword>
<keyword evidence="2" id="KW-0472">Membrane</keyword>
<evidence type="ECO:0000256" key="2">
    <source>
        <dbReference type="SAM" id="Phobius"/>
    </source>
</evidence>
<feature type="transmembrane region" description="Helical" evidence="2">
    <location>
        <begin position="18"/>
        <end position="42"/>
    </location>
</feature>
<dbReference type="AlphaFoldDB" id="A0A0N4XBJ0"/>
<dbReference type="WBParaSite" id="HPLM_0002173501-mRNA-1">
    <property type="protein sequence ID" value="HPLM_0002173501-mRNA-1"/>
    <property type="gene ID" value="HPLM_0002173501"/>
</dbReference>
<organism evidence="5">
    <name type="scientific">Haemonchus placei</name>
    <name type="common">Barber's pole worm</name>
    <dbReference type="NCBI Taxonomy" id="6290"/>
    <lineage>
        <taxon>Eukaryota</taxon>
        <taxon>Metazoa</taxon>
        <taxon>Ecdysozoa</taxon>
        <taxon>Nematoda</taxon>
        <taxon>Chromadorea</taxon>
        <taxon>Rhabditida</taxon>
        <taxon>Rhabditina</taxon>
        <taxon>Rhabditomorpha</taxon>
        <taxon>Strongyloidea</taxon>
        <taxon>Trichostrongylidae</taxon>
        <taxon>Haemonchus</taxon>
    </lineage>
</organism>
<evidence type="ECO:0000313" key="5">
    <source>
        <dbReference type="WBParaSite" id="HPLM_0002173501-mRNA-1"/>
    </source>
</evidence>
<dbReference type="Pfam" id="PF03125">
    <property type="entry name" value="Sre"/>
    <property type="match status" value="1"/>
</dbReference>
<gene>
    <name evidence="3" type="ORF">HPLM_LOCUS21724</name>
</gene>
<dbReference type="Proteomes" id="UP000268014">
    <property type="component" value="Unassembled WGS sequence"/>
</dbReference>
<dbReference type="EMBL" id="UZAF01023961">
    <property type="protein sequence ID" value="VDO91805.1"/>
    <property type="molecule type" value="Genomic_DNA"/>
</dbReference>
<dbReference type="GO" id="GO:0016020">
    <property type="term" value="C:membrane"/>
    <property type="evidence" value="ECO:0007669"/>
    <property type="project" value="InterPro"/>
</dbReference>
<name>A0A0N4XBJ0_HAEPC</name>
<proteinExistence type="inferred from homology"/>
<reference evidence="5" key="1">
    <citation type="submission" date="2017-02" db="UniProtKB">
        <authorList>
            <consortium name="WormBaseParasite"/>
        </authorList>
    </citation>
    <scope>IDENTIFICATION</scope>
</reference>
<dbReference type="GO" id="GO:0007606">
    <property type="term" value="P:sensory perception of chemical stimulus"/>
    <property type="evidence" value="ECO:0007669"/>
    <property type="project" value="InterPro"/>
</dbReference>
<comment type="similarity">
    <text evidence="1">Belongs to the nematode receptor-like protein sre family.</text>
</comment>
<evidence type="ECO:0000313" key="3">
    <source>
        <dbReference type="EMBL" id="VDO91805.1"/>
    </source>
</evidence>
<protein>
    <submittedName>
        <fullName evidence="5">Polyprenol reductase</fullName>
    </submittedName>
</protein>